<gene>
    <name evidence="2" type="ORF">SAMN04487779_1002126</name>
</gene>
<dbReference type="InterPro" id="IPR023631">
    <property type="entry name" value="Amidase_dom"/>
</dbReference>
<dbReference type="EMBL" id="FMZX01000002">
    <property type="protein sequence ID" value="SDC70638.1"/>
    <property type="molecule type" value="Genomic_DNA"/>
</dbReference>
<dbReference type="STRING" id="938405.SAMN02927895_02878"/>
<dbReference type="AlphaFoldDB" id="A0A1G6NSD3"/>
<feature type="domain" description="Amidase" evidence="1">
    <location>
        <begin position="28"/>
        <end position="417"/>
    </location>
</feature>
<protein>
    <submittedName>
        <fullName evidence="2">Aspartyl-tRNA(Asn)/glutamyl-tRNA(Gln) amidotransferase subunit A</fullName>
    </submittedName>
</protein>
<reference evidence="2 3" key="1">
    <citation type="submission" date="2016-10" db="EMBL/GenBank/DDBJ databases">
        <authorList>
            <person name="de Groot N.N."/>
        </authorList>
    </citation>
    <scope>NUCLEOTIDE SEQUENCE [LARGE SCALE GENOMIC DNA]</scope>
    <source>
        <strain evidence="2 3">CPCC 100156</strain>
    </source>
</reference>
<dbReference type="GO" id="GO:0016740">
    <property type="term" value="F:transferase activity"/>
    <property type="evidence" value="ECO:0007669"/>
    <property type="project" value="UniProtKB-KW"/>
</dbReference>
<keyword evidence="2" id="KW-0808">Transferase</keyword>
<keyword evidence="3" id="KW-1185">Reference proteome</keyword>
<evidence type="ECO:0000313" key="3">
    <source>
        <dbReference type="Proteomes" id="UP000198925"/>
    </source>
</evidence>
<dbReference type="InterPro" id="IPR036928">
    <property type="entry name" value="AS_sf"/>
</dbReference>
<dbReference type="SUPFAM" id="SSF75304">
    <property type="entry name" value="Amidase signature (AS) enzymes"/>
    <property type="match status" value="1"/>
</dbReference>
<dbReference type="Gene3D" id="3.90.1300.10">
    <property type="entry name" value="Amidase signature (AS) domain"/>
    <property type="match status" value="1"/>
</dbReference>
<dbReference type="RefSeq" id="WP_245704662.1">
    <property type="nucleotide sequence ID" value="NZ_FMZX01000002.1"/>
</dbReference>
<proteinExistence type="predicted"/>
<sequence>MSASIQDPGRIRDLSAAMAAGGLTAEGLVERCLARIAAVDGQVRAWVHVLDEEALATARALDAERRAGRLRGPLHGIPVGVKDVIDVAGLPTRANSPSRADLAPATADATVVAHLRAAGAVVLGKLHTTEYAYFNSLPPTRNPWDLTRTAGGSSAGSGAAIASGTVPLALGTQTAGSVNRPAAYTGVGAFKPSTLSIGGTGVLPLAPSFDTVGAFGGSAQDAALCAAGYAADHLGLRAPSPVRPRIVVLSDPMIAAKQQPGTAAAVAALAARLGAAGLPVREVRAPVSLEEVLEVHRGVMVAELGRTHARAPRGRVSPRIVADIEAGLAIGEADYLAGLRRLADFRAAFWSAFGADDLLLLPAAPDVAPTPETTGDPSFVIPFTALGGPIATLRAGRDGHMPVGALLTGAPGADARLAGFLLSDLGTELDL</sequence>
<organism evidence="2 3">
    <name type="scientific">Belnapia rosea</name>
    <dbReference type="NCBI Taxonomy" id="938405"/>
    <lineage>
        <taxon>Bacteria</taxon>
        <taxon>Pseudomonadati</taxon>
        <taxon>Pseudomonadota</taxon>
        <taxon>Alphaproteobacteria</taxon>
        <taxon>Acetobacterales</taxon>
        <taxon>Roseomonadaceae</taxon>
        <taxon>Belnapia</taxon>
    </lineage>
</organism>
<name>A0A1G6NSD3_9PROT</name>
<dbReference type="InterPro" id="IPR000120">
    <property type="entry name" value="Amidase"/>
</dbReference>
<dbReference type="Proteomes" id="UP000198925">
    <property type="component" value="Unassembled WGS sequence"/>
</dbReference>
<evidence type="ECO:0000313" key="2">
    <source>
        <dbReference type="EMBL" id="SDC70638.1"/>
    </source>
</evidence>
<dbReference type="PANTHER" id="PTHR11895:SF176">
    <property type="entry name" value="AMIDASE AMID-RELATED"/>
    <property type="match status" value="1"/>
</dbReference>
<accession>A0A1G6NSD3</accession>
<dbReference type="Pfam" id="PF01425">
    <property type="entry name" value="Amidase"/>
    <property type="match status" value="1"/>
</dbReference>
<evidence type="ECO:0000259" key="1">
    <source>
        <dbReference type="Pfam" id="PF01425"/>
    </source>
</evidence>
<dbReference type="PANTHER" id="PTHR11895">
    <property type="entry name" value="TRANSAMIDASE"/>
    <property type="match status" value="1"/>
</dbReference>